<evidence type="ECO:0000313" key="13">
    <source>
        <dbReference type="Proteomes" id="UP000239007"/>
    </source>
</evidence>
<organism evidence="12 13">
    <name type="scientific">Psychrosphaera saromensis</name>
    <dbReference type="NCBI Taxonomy" id="716813"/>
    <lineage>
        <taxon>Bacteria</taxon>
        <taxon>Pseudomonadati</taxon>
        <taxon>Pseudomonadota</taxon>
        <taxon>Gammaproteobacteria</taxon>
        <taxon>Alteromonadales</taxon>
        <taxon>Pseudoalteromonadaceae</taxon>
        <taxon>Psychrosphaera</taxon>
    </lineage>
</organism>
<comment type="function">
    <text evidence="9">Catalyzes the first step in the biosynthesis of ornithine lipids, which are phosphorus-free membrane lipids. Catalyzes the 3-hydroxyacyl-acyl carrier protein-dependent acylation of ornithine to form lyso-ornithine lipid (LOL).</text>
</comment>
<dbReference type="EC" id="2.3.2.30" evidence="7"/>
<evidence type="ECO:0000256" key="1">
    <source>
        <dbReference type="ARBA" id="ARBA00005189"/>
    </source>
</evidence>
<sequence length="611" mass="69530">MTKIKSHISLANVLKPKNPLFKRLVPVIDKIMGVHKVKEFYENGQLYGRSAEEFSQQFFKNLEINISGIDNLAEKVPSQGSLIVVANHPFGCVEGVALAQKLKQVRPDVKVLANNALSMFTEISEYFIFINPLSSSNPENAKAIRQCKQHLDLGGVLLIFPAGKVSYFRPEKQRICDDVWNRLPANLAKSTKSPVLPIFIEGHNSQLFINLGRIYYRFKLIMLFREMLKHKGKPINLHLGHVLPNKLLAKFENVSHLNEYLRVQTYLLDPNYKQGWQDAAAISLEASEAKKTKADIPQTAMAEIMPQVDKAQLKLEIEALPVNQHLVDYKTFSVYYGKREQMPLVVQEITRLRELVFRQYDEGSGEECDTDEFDDTYLHLFIYNQADGEIIGAYRMGQSDVLLKDGDINKLYLAKMFEFSPDFINQQQPCLEMGRSFLVPEHQKTFYGLFLLWRGIGEFVVRHPQYRTLYGTVSLSKLYSPLSVHCINQLAVTPSDKVAAKSPFEHKHNPELADYIQSEYTKGAVPASNLSSLIMGIEQDGKDVPVLMKHYQRMGARFYCVGIDKSFNDTPGLLLSVDLPKAPDKALKQYLAEGKDSYLEYSYLQKKAEQG</sequence>
<name>A0A2S7UYL6_9GAMM</name>
<comment type="pathway">
    <text evidence="1">Lipid metabolism.</text>
</comment>
<evidence type="ECO:0000256" key="6">
    <source>
        <dbReference type="ARBA" id="ARBA00038095"/>
    </source>
</evidence>
<reference evidence="12 13" key="1">
    <citation type="submission" date="2016-12" db="EMBL/GenBank/DDBJ databases">
        <title>Diversity of luminous bacteria.</title>
        <authorList>
            <person name="Yoshizawa S."/>
            <person name="Kogure K."/>
        </authorList>
    </citation>
    <scope>NUCLEOTIDE SEQUENCE [LARGE SCALE GENOMIC DNA]</scope>
    <source>
        <strain evidence="12 13">SA4-48</strain>
    </source>
</reference>
<dbReference type="Pfam" id="PF13444">
    <property type="entry name" value="Acetyltransf_5"/>
    <property type="match status" value="1"/>
</dbReference>
<dbReference type="Proteomes" id="UP000239007">
    <property type="component" value="Unassembled WGS sequence"/>
</dbReference>
<dbReference type="InterPro" id="IPR002123">
    <property type="entry name" value="Plipid/glycerol_acylTrfase"/>
</dbReference>
<dbReference type="CDD" id="cd07986">
    <property type="entry name" value="LPLAT_ACT14924-like"/>
    <property type="match status" value="1"/>
</dbReference>
<dbReference type="OrthoDB" id="1113830at2"/>
<keyword evidence="13" id="KW-1185">Reference proteome</keyword>
<dbReference type="EMBL" id="MSCH01000003">
    <property type="protein sequence ID" value="PQJ54805.1"/>
    <property type="molecule type" value="Genomic_DNA"/>
</dbReference>
<evidence type="ECO:0000256" key="9">
    <source>
        <dbReference type="ARBA" id="ARBA00045724"/>
    </source>
</evidence>
<evidence type="ECO:0000256" key="8">
    <source>
        <dbReference type="ARBA" id="ARBA00039866"/>
    </source>
</evidence>
<dbReference type="AlphaFoldDB" id="A0A2S7UYL6"/>
<evidence type="ECO:0000313" key="12">
    <source>
        <dbReference type="EMBL" id="PQJ54805.1"/>
    </source>
</evidence>
<keyword evidence="3" id="KW-0808">Transferase</keyword>
<dbReference type="InterPro" id="IPR052351">
    <property type="entry name" value="Ornithine_N-alpha-AT"/>
</dbReference>
<dbReference type="InterPro" id="IPR045746">
    <property type="entry name" value="ACT14924-like_Acyltransf_dom"/>
</dbReference>
<evidence type="ECO:0000259" key="11">
    <source>
        <dbReference type="SMART" id="SM00563"/>
    </source>
</evidence>
<gene>
    <name evidence="12" type="ORF">BTO11_14880</name>
</gene>
<dbReference type="Pfam" id="PF19576">
    <property type="entry name" value="Acyltransf_2"/>
    <property type="match status" value="1"/>
</dbReference>
<dbReference type="InterPro" id="IPR016181">
    <property type="entry name" value="Acyl_CoA_acyltransferase"/>
</dbReference>
<proteinExistence type="inferred from homology"/>
<evidence type="ECO:0000256" key="7">
    <source>
        <dbReference type="ARBA" id="ARBA00039058"/>
    </source>
</evidence>
<feature type="domain" description="Phospholipid/glycerol acyltransferase" evidence="11">
    <location>
        <begin position="82"/>
        <end position="203"/>
    </location>
</feature>
<comment type="similarity">
    <text evidence="6">Belongs to the acetyltransferase family. OlsB subfamily.</text>
</comment>
<dbReference type="SUPFAM" id="SSF69593">
    <property type="entry name" value="Glycerol-3-phosphate (1)-acyltransferase"/>
    <property type="match status" value="1"/>
</dbReference>
<dbReference type="GO" id="GO:0006629">
    <property type="term" value="P:lipid metabolic process"/>
    <property type="evidence" value="ECO:0007669"/>
    <property type="project" value="UniProtKB-KW"/>
</dbReference>
<dbReference type="SMART" id="SM00563">
    <property type="entry name" value="PlsC"/>
    <property type="match status" value="1"/>
</dbReference>
<keyword evidence="2" id="KW-0444">Lipid biosynthesis</keyword>
<evidence type="ECO:0000256" key="5">
    <source>
        <dbReference type="ARBA" id="ARBA00023315"/>
    </source>
</evidence>
<dbReference type="PANTHER" id="PTHR37323:SF1">
    <property type="entry name" value="L-ORNITHINE N(ALPHA)-ACYLTRANSFERASE"/>
    <property type="match status" value="1"/>
</dbReference>
<dbReference type="Gene3D" id="3.40.630.30">
    <property type="match status" value="1"/>
</dbReference>
<protein>
    <recommendedName>
        <fullName evidence="8">L-ornithine N(alpha)-acyltransferase</fullName>
        <ecNumber evidence="7">2.3.2.30</ecNumber>
    </recommendedName>
</protein>
<comment type="catalytic activity">
    <reaction evidence="10">
        <text>a (3R)-hydroxyacyl-[ACP] + L-ornithine = a lyso-ornithine lipid + holo-[ACP] + H(+)</text>
        <dbReference type="Rhea" id="RHEA:20633"/>
        <dbReference type="Rhea" id="RHEA-COMP:9685"/>
        <dbReference type="Rhea" id="RHEA-COMP:9945"/>
        <dbReference type="ChEBI" id="CHEBI:15378"/>
        <dbReference type="ChEBI" id="CHEBI:46911"/>
        <dbReference type="ChEBI" id="CHEBI:64479"/>
        <dbReference type="ChEBI" id="CHEBI:78827"/>
        <dbReference type="ChEBI" id="CHEBI:138482"/>
        <dbReference type="EC" id="2.3.2.30"/>
    </reaction>
    <physiologicalReaction direction="left-to-right" evidence="10">
        <dbReference type="Rhea" id="RHEA:20634"/>
    </physiologicalReaction>
</comment>
<dbReference type="RefSeq" id="WP_105053331.1">
    <property type="nucleotide sequence ID" value="NZ_BMYG01000001.1"/>
</dbReference>
<keyword evidence="5" id="KW-0012">Acyltransferase</keyword>
<accession>A0A2S7UYL6</accession>
<evidence type="ECO:0000256" key="3">
    <source>
        <dbReference type="ARBA" id="ARBA00022679"/>
    </source>
</evidence>
<keyword evidence="4" id="KW-0443">Lipid metabolism</keyword>
<evidence type="ECO:0000256" key="10">
    <source>
        <dbReference type="ARBA" id="ARBA00047785"/>
    </source>
</evidence>
<evidence type="ECO:0000256" key="2">
    <source>
        <dbReference type="ARBA" id="ARBA00022516"/>
    </source>
</evidence>
<dbReference type="GO" id="GO:0043810">
    <property type="term" value="F:ornithine-acyl [acyl carrier protein] N-acyltransferase activity"/>
    <property type="evidence" value="ECO:0007669"/>
    <property type="project" value="UniProtKB-EC"/>
</dbReference>
<dbReference type="PANTHER" id="PTHR37323">
    <property type="entry name" value="GCN5-RELATED N-ACETYLTRANSFERASE"/>
    <property type="match status" value="1"/>
</dbReference>
<evidence type="ECO:0000256" key="4">
    <source>
        <dbReference type="ARBA" id="ARBA00023098"/>
    </source>
</evidence>
<comment type="caution">
    <text evidence="12">The sequence shown here is derived from an EMBL/GenBank/DDBJ whole genome shotgun (WGS) entry which is preliminary data.</text>
</comment>
<dbReference type="SUPFAM" id="SSF55729">
    <property type="entry name" value="Acyl-CoA N-acyltransferases (Nat)"/>
    <property type="match status" value="1"/>
</dbReference>